<keyword evidence="6" id="KW-0808">Transferase</keyword>
<evidence type="ECO:0000313" key="9">
    <source>
        <dbReference type="Proteomes" id="UP001149090"/>
    </source>
</evidence>
<dbReference type="GO" id="GO:0005737">
    <property type="term" value="C:cytoplasm"/>
    <property type="evidence" value="ECO:0007669"/>
    <property type="project" value="UniProtKB-SubCell"/>
</dbReference>
<dbReference type="SUPFAM" id="SSF53335">
    <property type="entry name" value="S-adenosyl-L-methionine-dependent methyltransferases"/>
    <property type="match status" value="1"/>
</dbReference>
<evidence type="ECO:0000256" key="3">
    <source>
        <dbReference type="ARBA" id="ARBA00011890"/>
    </source>
</evidence>
<keyword evidence="7" id="KW-0949">S-adenosyl-L-methionine</keyword>
<sequence>MQNLINHFIQKKIITYERIAEAFEVVDRKNFVNDPNSEMVYQNEPLSLGFGAVISSPQIYAIYLSLLFPKLFPGSKVLDIGSGKGYSMALIGTIIGPKGKVYGVEHVPELVEESKKALEKDQPELYKKGVFEVFEKDGFEGLPDFEPYDAILVGGACEKIPENILLQLKPYGRMVIPIGSPNTKQKLTIIDKMPDGKIAIFTNKQAKFSSLMSLEDQLKI</sequence>
<gene>
    <name evidence="8" type="ORF">M0811_13484</name>
</gene>
<evidence type="ECO:0000256" key="7">
    <source>
        <dbReference type="ARBA" id="ARBA00022691"/>
    </source>
</evidence>
<name>A0A9Q0L5A2_ANAIG</name>
<dbReference type="EMBL" id="JAPDFW010000140">
    <property type="protein sequence ID" value="KAJ5066547.1"/>
    <property type="molecule type" value="Genomic_DNA"/>
</dbReference>
<dbReference type="EC" id="2.1.1.77" evidence="3"/>
<dbReference type="PANTHER" id="PTHR11579:SF0">
    <property type="entry name" value="PROTEIN-L-ISOASPARTATE(D-ASPARTATE) O-METHYLTRANSFERASE"/>
    <property type="match status" value="1"/>
</dbReference>
<reference evidence="8" key="1">
    <citation type="submission" date="2022-10" db="EMBL/GenBank/DDBJ databases">
        <title>Novel sulphate-reducing endosymbionts in the free-living metamonad Anaeramoeba.</title>
        <authorList>
            <person name="Jerlstrom-Hultqvist J."/>
            <person name="Cepicka I."/>
            <person name="Gallot-Lavallee L."/>
            <person name="Salas-Leiva D."/>
            <person name="Curtis B.A."/>
            <person name="Zahonova K."/>
            <person name="Pipaliya S."/>
            <person name="Dacks J."/>
            <person name="Roger A.J."/>
        </authorList>
    </citation>
    <scope>NUCLEOTIDE SEQUENCE</scope>
    <source>
        <strain evidence="8">BMAN</strain>
    </source>
</reference>
<dbReference type="AlphaFoldDB" id="A0A9Q0L5A2"/>
<evidence type="ECO:0000313" key="8">
    <source>
        <dbReference type="EMBL" id="KAJ5066547.1"/>
    </source>
</evidence>
<keyword evidence="4" id="KW-0963">Cytoplasm</keyword>
<dbReference type="GO" id="GO:0004719">
    <property type="term" value="F:protein-L-isoaspartate (D-aspartate) O-methyltransferase activity"/>
    <property type="evidence" value="ECO:0007669"/>
    <property type="project" value="UniProtKB-EC"/>
</dbReference>
<evidence type="ECO:0000256" key="2">
    <source>
        <dbReference type="ARBA" id="ARBA00005369"/>
    </source>
</evidence>
<accession>A0A9Q0L5A2</accession>
<evidence type="ECO:0000256" key="1">
    <source>
        <dbReference type="ARBA" id="ARBA00004496"/>
    </source>
</evidence>
<evidence type="ECO:0000256" key="5">
    <source>
        <dbReference type="ARBA" id="ARBA00022603"/>
    </source>
</evidence>
<keyword evidence="5" id="KW-0489">Methyltransferase</keyword>
<proteinExistence type="inferred from homology"/>
<dbReference type="InterPro" id="IPR029063">
    <property type="entry name" value="SAM-dependent_MTases_sf"/>
</dbReference>
<dbReference type="Pfam" id="PF01135">
    <property type="entry name" value="PCMT"/>
    <property type="match status" value="1"/>
</dbReference>
<dbReference type="InterPro" id="IPR000682">
    <property type="entry name" value="PCMT"/>
</dbReference>
<comment type="subcellular location">
    <subcellularLocation>
        <location evidence="1">Cytoplasm</location>
    </subcellularLocation>
</comment>
<dbReference type="GO" id="GO:0032259">
    <property type="term" value="P:methylation"/>
    <property type="evidence" value="ECO:0007669"/>
    <property type="project" value="UniProtKB-KW"/>
</dbReference>
<protein>
    <recommendedName>
        <fullName evidence="3">protein-L-isoaspartate(D-aspartate) O-methyltransferase</fullName>
        <ecNumber evidence="3">2.1.1.77</ecNumber>
    </recommendedName>
</protein>
<dbReference type="Proteomes" id="UP001149090">
    <property type="component" value="Unassembled WGS sequence"/>
</dbReference>
<comment type="caution">
    <text evidence="8">The sequence shown here is derived from an EMBL/GenBank/DDBJ whole genome shotgun (WGS) entry which is preliminary data.</text>
</comment>
<dbReference type="PANTHER" id="PTHR11579">
    <property type="entry name" value="PROTEIN-L-ISOASPARTATE O-METHYLTRANSFERASE"/>
    <property type="match status" value="1"/>
</dbReference>
<keyword evidence="9" id="KW-1185">Reference proteome</keyword>
<comment type="similarity">
    <text evidence="2">Belongs to the methyltransferase superfamily. L-isoaspartyl/D-aspartyl protein methyltransferase family.</text>
</comment>
<dbReference type="Gene3D" id="3.40.50.150">
    <property type="entry name" value="Vaccinia Virus protein VP39"/>
    <property type="match status" value="1"/>
</dbReference>
<dbReference type="CDD" id="cd02440">
    <property type="entry name" value="AdoMet_MTases"/>
    <property type="match status" value="1"/>
</dbReference>
<evidence type="ECO:0000256" key="6">
    <source>
        <dbReference type="ARBA" id="ARBA00022679"/>
    </source>
</evidence>
<evidence type="ECO:0000256" key="4">
    <source>
        <dbReference type="ARBA" id="ARBA00022490"/>
    </source>
</evidence>
<organism evidence="8 9">
    <name type="scientific">Anaeramoeba ignava</name>
    <name type="common">Anaerobic marine amoeba</name>
    <dbReference type="NCBI Taxonomy" id="1746090"/>
    <lineage>
        <taxon>Eukaryota</taxon>
        <taxon>Metamonada</taxon>
        <taxon>Anaeramoebidae</taxon>
        <taxon>Anaeramoeba</taxon>
    </lineage>
</organism>
<dbReference type="OrthoDB" id="73890at2759"/>